<comment type="similarity">
    <text evidence="2 6">Belongs to the terpene synthase family.</text>
</comment>
<evidence type="ECO:0000256" key="5">
    <source>
        <dbReference type="ARBA" id="ARBA00023239"/>
    </source>
</evidence>
<dbReference type="Gene3D" id="1.10.600.10">
    <property type="entry name" value="Farnesyl Diphosphate Synthase"/>
    <property type="match status" value="1"/>
</dbReference>
<dbReference type="EC" id="4.2.3.-" evidence="6"/>
<protein>
    <recommendedName>
        <fullName evidence="6">Terpene synthase</fullName>
        <ecNumber evidence="6">4.2.3.-</ecNumber>
    </recommendedName>
</protein>
<keyword evidence="5 6" id="KW-0456">Lyase</keyword>
<sequence length="326" mass="37654">MRARVYHLPDTLRSWPWQPQTNPHYRAAQAESVAWLENFRPFTTDTQRAFNGCDFSLLTSMAFPQVTFEKLRGGCDLMHTFFALDDYTDELSGAGVKALCDIAMDAIDNPDQVRPEGEHVIGEIARQMWKRISHNAPKGSRKRFVTTWRTYLDSVVQQAERRAKGYVCTLEEYIDARRDNIGTSPTFALMEMALSLDLPREVAQHPAVVSLNRDTADMTWLTNDMYSYKKELLRNSSDYNVVSVLMKANSTDVEESVERFLRVKDDLLNHRNGVPSWGKDIDAQVEQYIDELGNWVRGHDKWYFSSERYFQDKAPETEKCRTITLA</sequence>
<dbReference type="Proteomes" id="UP001219525">
    <property type="component" value="Unassembled WGS sequence"/>
</dbReference>
<evidence type="ECO:0000256" key="6">
    <source>
        <dbReference type="RuleBase" id="RU366034"/>
    </source>
</evidence>
<evidence type="ECO:0000256" key="3">
    <source>
        <dbReference type="ARBA" id="ARBA00022723"/>
    </source>
</evidence>
<proteinExistence type="inferred from homology"/>
<dbReference type="PANTHER" id="PTHR35201:SF4">
    <property type="entry name" value="BETA-PINACENE SYNTHASE-RELATED"/>
    <property type="match status" value="1"/>
</dbReference>
<dbReference type="GO" id="GO:0010333">
    <property type="term" value="F:terpene synthase activity"/>
    <property type="evidence" value="ECO:0007669"/>
    <property type="project" value="InterPro"/>
</dbReference>
<keyword evidence="3 6" id="KW-0479">Metal-binding</keyword>
<evidence type="ECO:0000256" key="4">
    <source>
        <dbReference type="ARBA" id="ARBA00022842"/>
    </source>
</evidence>
<comment type="cofactor">
    <cofactor evidence="1 6">
        <name>Mg(2+)</name>
        <dbReference type="ChEBI" id="CHEBI:18420"/>
    </cofactor>
</comment>
<evidence type="ECO:0000256" key="1">
    <source>
        <dbReference type="ARBA" id="ARBA00001946"/>
    </source>
</evidence>
<reference evidence="7" key="1">
    <citation type="submission" date="2023-03" db="EMBL/GenBank/DDBJ databases">
        <title>Massive genome expansion in bonnet fungi (Mycena s.s.) driven by repeated elements and novel gene families across ecological guilds.</title>
        <authorList>
            <consortium name="Lawrence Berkeley National Laboratory"/>
            <person name="Harder C.B."/>
            <person name="Miyauchi S."/>
            <person name="Viragh M."/>
            <person name="Kuo A."/>
            <person name="Thoen E."/>
            <person name="Andreopoulos B."/>
            <person name="Lu D."/>
            <person name="Skrede I."/>
            <person name="Drula E."/>
            <person name="Henrissat B."/>
            <person name="Morin E."/>
            <person name="Kohler A."/>
            <person name="Barry K."/>
            <person name="LaButti K."/>
            <person name="Morin E."/>
            <person name="Salamov A."/>
            <person name="Lipzen A."/>
            <person name="Mereny Z."/>
            <person name="Hegedus B."/>
            <person name="Baldrian P."/>
            <person name="Stursova M."/>
            <person name="Weitz H."/>
            <person name="Taylor A."/>
            <person name="Grigoriev I.V."/>
            <person name="Nagy L.G."/>
            <person name="Martin F."/>
            <person name="Kauserud H."/>
        </authorList>
    </citation>
    <scope>NUCLEOTIDE SEQUENCE</scope>
    <source>
        <strain evidence="7">9144</strain>
    </source>
</reference>
<name>A0AAD6VSB6_9AGAR</name>
<gene>
    <name evidence="7" type="ORF">GGX14DRAFT_516833</name>
</gene>
<dbReference type="SUPFAM" id="SSF48576">
    <property type="entry name" value="Terpenoid synthases"/>
    <property type="match status" value="1"/>
</dbReference>
<dbReference type="SFLD" id="SFLDG01020">
    <property type="entry name" value="Terpene_Cyclase_Like_2"/>
    <property type="match status" value="1"/>
</dbReference>
<dbReference type="EMBL" id="JARJCW010000012">
    <property type="protein sequence ID" value="KAJ7218666.1"/>
    <property type="molecule type" value="Genomic_DNA"/>
</dbReference>
<keyword evidence="4 6" id="KW-0460">Magnesium</keyword>
<organism evidence="7 8">
    <name type="scientific">Mycena pura</name>
    <dbReference type="NCBI Taxonomy" id="153505"/>
    <lineage>
        <taxon>Eukaryota</taxon>
        <taxon>Fungi</taxon>
        <taxon>Dikarya</taxon>
        <taxon>Basidiomycota</taxon>
        <taxon>Agaricomycotina</taxon>
        <taxon>Agaricomycetes</taxon>
        <taxon>Agaricomycetidae</taxon>
        <taxon>Agaricales</taxon>
        <taxon>Marasmiineae</taxon>
        <taxon>Mycenaceae</taxon>
        <taxon>Mycena</taxon>
    </lineage>
</organism>
<dbReference type="GO" id="GO:0046872">
    <property type="term" value="F:metal ion binding"/>
    <property type="evidence" value="ECO:0007669"/>
    <property type="project" value="UniProtKB-KW"/>
</dbReference>
<dbReference type="AlphaFoldDB" id="A0AAD6VSB6"/>
<dbReference type="Pfam" id="PF19086">
    <property type="entry name" value="Terpene_syn_C_2"/>
    <property type="match status" value="1"/>
</dbReference>
<evidence type="ECO:0000313" key="7">
    <source>
        <dbReference type="EMBL" id="KAJ7218666.1"/>
    </source>
</evidence>
<dbReference type="InterPro" id="IPR034686">
    <property type="entry name" value="Terpene_cyclase-like_2"/>
</dbReference>
<evidence type="ECO:0000313" key="8">
    <source>
        <dbReference type="Proteomes" id="UP001219525"/>
    </source>
</evidence>
<dbReference type="InterPro" id="IPR008949">
    <property type="entry name" value="Isoprenoid_synthase_dom_sf"/>
</dbReference>
<comment type="caution">
    <text evidence="7">The sequence shown here is derived from an EMBL/GenBank/DDBJ whole genome shotgun (WGS) entry which is preliminary data.</text>
</comment>
<dbReference type="PANTHER" id="PTHR35201">
    <property type="entry name" value="TERPENE SYNTHASE"/>
    <property type="match status" value="1"/>
</dbReference>
<dbReference type="SFLD" id="SFLDS00005">
    <property type="entry name" value="Isoprenoid_Synthase_Type_I"/>
    <property type="match status" value="1"/>
</dbReference>
<evidence type="ECO:0000256" key="2">
    <source>
        <dbReference type="ARBA" id="ARBA00006333"/>
    </source>
</evidence>
<keyword evidence="8" id="KW-1185">Reference proteome</keyword>
<accession>A0AAD6VSB6</accession>
<dbReference type="GO" id="GO:0008299">
    <property type="term" value="P:isoprenoid biosynthetic process"/>
    <property type="evidence" value="ECO:0007669"/>
    <property type="project" value="UniProtKB-ARBA"/>
</dbReference>